<dbReference type="InterPro" id="IPR051120">
    <property type="entry name" value="ABC_AA/LPS_Transport"/>
</dbReference>
<keyword evidence="3 5" id="KW-0067">ATP-binding</keyword>
<dbReference type="InterPro" id="IPR003593">
    <property type="entry name" value="AAA+_ATPase"/>
</dbReference>
<dbReference type="GO" id="GO:0005524">
    <property type="term" value="F:ATP binding"/>
    <property type="evidence" value="ECO:0007669"/>
    <property type="project" value="UniProtKB-KW"/>
</dbReference>
<dbReference type="Gene3D" id="3.40.50.300">
    <property type="entry name" value="P-loop containing nucleotide triphosphate hydrolases"/>
    <property type="match status" value="1"/>
</dbReference>
<sequence length="237" mass="25571">MLRIHEVSKSYGGVRALSGVSLAVDPGEVVGLLGPNGAGKSTLIDAVAGAIDIDHGSVTFDGGDVTGVPAWERARRGVGRTFQRIRLVPTLSVFDNVAMPRPGRARDLGRVRAVLDEYGLTRWAQVMARDLPAGVQRLVEVARVLVSDPKLVLLDEPLAGLGEHEIELFETALHRMRSPLRSIVLVDHNAPFVLSVVTRACLMVQGELLLDGTRDEVRNSEVARRSYLGNPAEETAS</sequence>
<dbReference type="EMBL" id="JBHLUH010000039">
    <property type="protein sequence ID" value="MFC0529774.1"/>
    <property type="molecule type" value="Genomic_DNA"/>
</dbReference>
<dbReference type="InterPro" id="IPR003439">
    <property type="entry name" value="ABC_transporter-like_ATP-bd"/>
</dbReference>
<keyword evidence="1" id="KW-0813">Transport</keyword>
<name>A0ABV6M5G3_9ACTN</name>
<evidence type="ECO:0000313" key="6">
    <source>
        <dbReference type="Proteomes" id="UP001589867"/>
    </source>
</evidence>
<evidence type="ECO:0000256" key="1">
    <source>
        <dbReference type="ARBA" id="ARBA00022448"/>
    </source>
</evidence>
<accession>A0ABV6M5G3</accession>
<keyword evidence="6" id="KW-1185">Reference proteome</keyword>
<dbReference type="InterPro" id="IPR027417">
    <property type="entry name" value="P-loop_NTPase"/>
</dbReference>
<dbReference type="PANTHER" id="PTHR45772">
    <property type="entry name" value="CONSERVED COMPONENT OF ABC TRANSPORTER FOR NATURAL AMINO ACIDS-RELATED"/>
    <property type="match status" value="1"/>
</dbReference>
<evidence type="ECO:0000256" key="2">
    <source>
        <dbReference type="ARBA" id="ARBA00022741"/>
    </source>
</evidence>
<dbReference type="Proteomes" id="UP001589867">
    <property type="component" value="Unassembled WGS sequence"/>
</dbReference>
<dbReference type="SMART" id="SM00382">
    <property type="entry name" value="AAA"/>
    <property type="match status" value="1"/>
</dbReference>
<feature type="domain" description="ABC transporter" evidence="4">
    <location>
        <begin position="2"/>
        <end position="230"/>
    </location>
</feature>
<evidence type="ECO:0000256" key="3">
    <source>
        <dbReference type="ARBA" id="ARBA00022840"/>
    </source>
</evidence>
<dbReference type="SUPFAM" id="SSF52540">
    <property type="entry name" value="P-loop containing nucleoside triphosphate hydrolases"/>
    <property type="match status" value="1"/>
</dbReference>
<comment type="caution">
    <text evidence="5">The sequence shown here is derived from an EMBL/GenBank/DDBJ whole genome shotgun (WGS) entry which is preliminary data.</text>
</comment>
<evidence type="ECO:0000259" key="4">
    <source>
        <dbReference type="PROSITE" id="PS50893"/>
    </source>
</evidence>
<organism evidence="5 6">
    <name type="scientific">Phytohabitans kaempferiae</name>
    <dbReference type="NCBI Taxonomy" id="1620943"/>
    <lineage>
        <taxon>Bacteria</taxon>
        <taxon>Bacillati</taxon>
        <taxon>Actinomycetota</taxon>
        <taxon>Actinomycetes</taxon>
        <taxon>Micromonosporales</taxon>
        <taxon>Micromonosporaceae</taxon>
    </lineage>
</organism>
<gene>
    <name evidence="5" type="ORF">ACFFIA_19125</name>
</gene>
<keyword evidence="2" id="KW-0547">Nucleotide-binding</keyword>
<dbReference type="RefSeq" id="WP_377252835.1">
    <property type="nucleotide sequence ID" value="NZ_JBHLUH010000039.1"/>
</dbReference>
<evidence type="ECO:0000313" key="5">
    <source>
        <dbReference type="EMBL" id="MFC0529774.1"/>
    </source>
</evidence>
<protein>
    <submittedName>
        <fullName evidence="5">ABC transporter ATP-binding protein</fullName>
    </submittedName>
</protein>
<dbReference type="PROSITE" id="PS50893">
    <property type="entry name" value="ABC_TRANSPORTER_2"/>
    <property type="match status" value="1"/>
</dbReference>
<proteinExistence type="predicted"/>
<reference evidence="5 6" key="1">
    <citation type="submission" date="2024-09" db="EMBL/GenBank/DDBJ databases">
        <authorList>
            <person name="Sun Q."/>
            <person name="Mori K."/>
        </authorList>
    </citation>
    <scope>NUCLEOTIDE SEQUENCE [LARGE SCALE GENOMIC DNA]</scope>
    <source>
        <strain evidence="5 6">TBRC 3947</strain>
    </source>
</reference>
<dbReference type="Pfam" id="PF00005">
    <property type="entry name" value="ABC_tran"/>
    <property type="match status" value="1"/>
</dbReference>